<proteinExistence type="predicted"/>
<name>A0ABT0UAL7_9BACT</name>
<feature type="signal peptide" evidence="1">
    <location>
        <begin position="1"/>
        <end position="21"/>
    </location>
</feature>
<reference evidence="3 4" key="1">
    <citation type="journal article" date="2022" name="Syst. Appl. Microbiol.">
        <title>Rhodopirellula aestuarii sp. nov., a novel member of the genus Rhodopirellula isolated from brackish sediments collected in the Tagus River estuary, Portugal.</title>
        <authorList>
            <person name="Vitorino I.R."/>
            <person name="Klimek D."/>
            <person name="Calusinska M."/>
            <person name="Lobo-da-Cunha A."/>
            <person name="Vasconcelos V."/>
            <person name="Lage O.M."/>
        </authorList>
    </citation>
    <scope>NUCLEOTIDE SEQUENCE [LARGE SCALE GENOMIC DNA]</scope>
    <source>
        <strain evidence="3 4">ICT_H3.1</strain>
    </source>
</reference>
<dbReference type="Gene3D" id="3.40.50.1110">
    <property type="entry name" value="SGNH hydrolase"/>
    <property type="match status" value="1"/>
</dbReference>
<dbReference type="EMBL" id="JAMQBK010000073">
    <property type="protein sequence ID" value="MCM2373953.1"/>
    <property type="molecule type" value="Genomic_DNA"/>
</dbReference>
<protein>
    <submittedName>
        <fullName evidence="3">SGNH/GDSL hydrolase family protein</fullName>
    </submittedName>
</protein>
<organism evidence="3 4">
    <name type="scientific">Aporhodopirellula aestuarii</name>
    <dbReference type="NCBI Taxonomy" id="2950107"/>
    <lineage>
        <taxon>Bacteria</taxon>
        <taxon>Pseudomonadati</taxon>
        <taxon>Planctomycetota</taxon>
        <taxon>Planctomycetia</taxon>
        <taxon>Pirellulales</taxon>
        <taxon>Pirellulaceae</taxon>
        <taxon>Aporhodopirellula</taxon>
    </lineage>
</organism>
<evidence type="ECO:0000256" key="1">
    <source>
        <dbReference type="SAM" id="SignalP"/>
    </source>
</evidence>
<dbReference type="PANTHER" id="PTHR30383:SF26">
    <property type="entry name" value="SGNH HYDROLASE-TYPE ESTERASE DOMAIN-CONTAINING PROTEIN"/>
    <property type="match status" value="1"/>
</dbReference>
<keyword evidence="1" id="KW-0732">Signal</keyword>
<dbReference type="GO" id="GO:0016787">
    <property type="term" value="F:hydrolase activity"/>
    <property type="evidence" value="ECO:0007669"/>
    <property type="project" value="UniProtKB-KW"/>
</dbReference>
<dbReference type="PANTHER" id="PTHR30383">
    <property type="entry name" value="THIOESTERASE 1/PROTEASE 1/LYSOPHOSPHOLIPASE L1"/>
    <property type="match status" value="1"/>
</dbReference>
<evidence type="ECO:0000313" key="3">
    <source>
        <dbReference type="EMBL" id="MCM2373953.1"/>
    </source>
</evidence>
<dbReference type="RefSeq" id="WP_250931830.1">
    <property type="nucleotide sequence ID" value="NZ_JAMQBK010000073.1"/>
</dbReference>
<keyword evidence="3" id="KW-0378">Hydrolase</keyword>
<comment type="caution">
    <text evidence="3">The sequence shown here is derived from an EMBL/GenBank/DDBJ whole genome shotgun (WGS) entry which is preliminary data.</text>
</comment>
<dbReference type="InterPro" id="IPR013830">
    <property type="entry name" value="SGNH_hydro"/>
</dbReference>
<dbReference type="SUPFAM" id="SSF52266">
    <property type="entry name" value="SGNH hydrolase"/>
    <property type="match status" value="1"/>
</dbReference>
<sequence>MQKRMTMLVLAVLLSGVTVLAVESTNRAEDAWYKLVGERFSKRPEFAFVENDPTLPNVLIYGDSISIHYTQRLREKLNGQANVYRLFRNGGDSSTFIANMSKMHDAMHDERLDHPWDFQWDVIHFNVGLHDLKYLRGRKLDKTNGKQVSSLETYQKNLGEIVEYLRTLAPDAKLLFATTTPVAPDEPGRKVGDSARFNAAAREVLAGYPDVSINDLHSFTKPHHSEWWVAPNNVHYNEAGSNAQGDEVARVILESLEN</sequence>
<accession>A0ABT0UAL7</accession>
<dbReference type="Proteomes" id="UP001202961">
    <property type="component" value="Unassembled WGS sequence"/>
</dbReference>
<dbReference type="InterPro" id="IPR051532">
    <property type="entry name" value="Ester_Hydrolysis_Enzymes"/>
</dbReference>
<dbReference type="CDD" id="cd00229">
    <property type="entry name" value="SGNH_hydrolase"/>
    <property type="match status" value="1"/>
</dbReference>
<feature type="chain" id="PRO_5046506055" evidence="1">
    <location>
        <begin position="22"/>
        <end position="258"/>
    </location>
</feature>
<keyword evidence="4" id="KW-1185">Reference proteome</keyword>
<gene>
    <name evidence="3" type="ORF">NB063_25335</name>
</gene>
<evidence type="ECO:0000259" key="2">
    <source>
        <dbReference type="Pfam" id="PF13472"/>
    </source>
</evidence>
<dbReference type="InterPro" id="IPR036514">
    <property type="entry name" value="SGNH_hydro_sf"/>
</dbReference>
<feature type="domain" description="SGNH hydrolase-type esterase" evidence="2">
    <location>
        <begin position="61"/>
        <end position="241"/>
    </location>
</feature>
<evidence type="ECO:0000313" key="4">
    <source>
        <dbReference type="Proteomes" id="UP001202961"/>
    </source>
</evidence>
<dbReference type="Pfam" id="PF13472">
    <property type="entry name" value="Lipase_GDSL_2"/>
    <property type="match status" value="1"/>
</dbReference>